<organism evidence="1 2">
    <name type="scientific">Georgenia halophila</name>
    <dbReference type="NCBI Taxonomy" id="620889"/>
    <lineage>
        <taxon>Bacteria</taxon>
        <taxon>Bacillati</taxon>
        <taxon>Actinomycetota</taxon>
        <taxon>Actinomycetes</taxon>
        <taxon>Micrococcales</taxon>
        <taxon>Bogoriellaceae</taxon>
        <taxon>Georgenia</taxon>
    </lineage>
</organism>
<protein>
    <recommendedName>
        <fullName evidence="3">DUF4178 domain-containing protein</fullName>
    </recommendedName>
</protein>
<comment type="caution">
    <text evidence="1">The sequence shown here is derived from an EMBL/GenBank/DDBJ whole genome shotgun (WGS) entry which is preliminary data.</text>
</comment>
<evidence type="ECO:0000313" key="2">
    <source>
        <dbReference type="Proteomes" id="UP001500622"/>
    </source>
</evidence>
<gene>
    <name evidence="1" type="ORF">GCM10023169_33580</name>
</gene>
<accession>A0ABP8LJK5</accession>
<dbReference type="RefSeq" id="WP_345217641.1">
    <property type="nucleotide sequence ID" value="NZ_BAABGN010000013.1"/>
</dbReference>
<name>A0ABP8LJK5_9MICO</name>
<evidence type="ECO:0008006" key="3">
    <source>
        <dbReference type="Google" id="ProtNLM"/>
    </source>
</evidence>
<keyword evidence="2" id="KW-1185">Reference proteome</keyword>
<evidence type="ECO:0000313" key="1">
    <source>
        <dbReference type="EMBL" id="GAA4430306.1"/>
    </source>
</evidence>
<reference evidence="2" key="1">
    <citation type="journal article" date="2019" name="Int. J. Syst. Evol. Microbiol.">
        <title>The Global Catalogue of Microorganisms (GCM) 10K type strain sequencing project: providing services to taxonomists for standard genome sequencing and annotation.</title>
        <authorList>
            <consortium name="The Broad Institute Genomics Platform"/>
            <consortium name="The Broad Institute Genome Sequencing Center for Infectious Disease"/>
            <person name="Wu L."/>
            <person name="Ma J."/>
        </authorList>
    </citation>
    <scope>NUCLEOTIDE SEQUENCE [LARGE SCALE GENOMIC DNA]</scope>
    <source>
        <strain evidence="2">JCM 17810</strain>
    </source>
</reference>
<dbReference type="Proteomes" id="UP001500622">
    <property type="component" value="Unassembled WGS sequence"/>
</dbReference>
<dbReference type="EMBL" id="BAABGN010000013">
    <property type="protein sequence ID" value="GAA4430306.1"/>
    <property type="molecule type" value="Genomic_DNA"/>
</dbReference>
<proteinExistence type="predicted"/>
<sequence length="226" mass="24308">MVERWESFHEGGHKIGGLWRLSEENDLFTRIGFSADGAIVCAESVITFTGDGRTWVSSTYREEPGGVHVNVVREEAGLGEDTIPTYGEHMLVLDMIATGDDRRHVTRLMDSEPNDAETVSLTWAGPARSDLPEGPGEARRLDVRAGARRVGSYWVVDDEIVKSDWGGAESYPGTADDVIDGLDPAVAAFLVDGFDPGFRDIRVADGAAATGFLAPWVLDGPDGDAG</sequence>